<dbReference type="Gene3D" id="2.60.40.10">
    <property type="entry name" value="Immunoglobulins"/>
    <property type="match status" value="1"/>
</dbReference>
<evidence type="ECO:0000259" key="2">
    <source>
        <dbReference type="Pfam" id="PF00703"/>
    </source>
</evidence>
<sequence length="53" mass="6144">MNNLVCSFTLPKPELWWPNGYGAQKLYTFRAVLKDGTKALSEKQVRRGCGRWK</sequence>
<reference evidence="3" key="1">
    <citation type="submission" date="2022-04" db="EMBL/GenBank/DDBJ databases">
        <title>Hymenobacter sp. isolated from the air.</title>
        <authorList>
            <person name="Won M."/>
            <person name="Lee C.-M."/>
            <person name="Woen H.-Y."/>
            <person name="Kwon S.-W."/>
        </authorList>
    </citation>
    <scope>NUCLEOTIDE SEQUENCE</scope>
    <source>
        <strain evidence="3">5420S-77</strain>
        <plasmid evidence="3">unnamed1</plasmid>
    </source>
</reference>
<evidence type="ECO:0000313" key="4">
    <source>
        <dbReference type="Proteomes" id="UP000830401"/>
    </source>
</evidence>
<dbReference type="Proteomes" id="UP000830401">
    <property type="component" value="Plasmid unnamed1"/>
</dbReference>
<name>A0ABY4GCF2_9BACT</name>
<evidence type="ECO:0000313" key="3">
    <source>
        <dbReference type="EMBL" id="UOQ68590.1"/>
    </source>
</evidence>
<evidence type="ECO:0000256" key="1">
    <source>
        <dbReference type="ARBA" id="ARBA00007401"/>
    </source>
</evidence>
<gene>
    <name evidence="3" type="ORF">MUN86_24100</name>
</gene>
<dbReference type="Pfam" id="PF00703">
    <property type="entry name" value="Glyco_hydro_2"/>
    <property type="match status" value="1"/>
</dbReference>
<accession>A0ABY4GCF2</accession>
<dbReference type="InterPro" id="IPR006102">
    <property type="entry name" value="Ig-like_GH2"/>
</dbReference>
<keyword evidence="4" id="KW-1185">Reference proteome</keyword>
<dbReference type="RefSeq" id="WP_245125960.1">
    <property type="nucleotide sequence ID" value="NZ_CP095062.1"/>
</dbReference>
<keyword evidence="3" id="KW-0614">Plasmid</keyword>
<dbReference type="SUPFAM" id="SSF49303">
    <property type="entry name" value="beta-Galactosidase/glucuronidase domain"/>
    <property type="match status" value="1"/>
</dbReference>
<feature type="domain" description="Glycoside hydrolase family 2 immunoglobulin-like beta-sandwich" evidence="2">
    <location>
        <begin position="7"/>
        <end position="46"/>
    </location>
</feature>
<dbReference type="InterPro" id="IPR036156">
    <property type="entry name" value="Beta-gal/glucu_dom_sf"/>
</dbReference>
<proteinExistence type="inferred from homology"/>
<dbReference type="EMBL" id="CP095062">
    <property type="protein sequence ID" value="UOQ68590.1"/>
    <property type="molecule type" value="Genomic_DNA"/>
</dbReference>
<organism evidence="3 4">
    <name type="scientific">Hymenobacter volaticus</name>
    <dbReference type="NCBI Taxonomy" id="2932254"/>
    <lineage>
        <taxon>Bacteria</taxon>
        <taxon>Pseudomonadati</taxon>
        <taxon>Bacteroidota</taxon>
        <taxon>Cytophagia</taxon>
        <taxon>Cytophagales</taxon>
        <taxon>Hymenobacteraceae</taxon>
        <taxon>Hymenobacter</taxon>
    </lineage>
</organism>
<geneLocation type="plasmid" evidence="3 4">
    <name>unnamed1</name>
</geneLocation>
<dbReference type="InterPro" id="IPR013783">
    <property type="entry name" value="Ig-like_fold"/>
</dbReference>
<comment type="similarity">
    <text evidence="1">Belongs to the glycosyl hydrolase 2 family.</text>
</comment>
<protein>
    <recommendedName>
        <fullName evidence="2">Glycoside hydrolase family 2 immunoglobulin-like beta-sandwich domain-containing protein</fullName>
    </recommendedName>
</protein>